<dbReference type="AlphaFoldDB" id="A0A1R3IYG5"/>
<name>A0A1R3IYG5_COCAP</name>
<dbReference type="Proteomes" id="UP000188268">
    <property type="component" value="Unassembled WGS sequence"/>
</dbReference>
<gene>
    <name evidence="2" type="ORF">CCACVL1_08913</name>
</gene>
<keyword evidence="3" id="KW-1185">Reference proteome</keyword>
<dbReference type="EMBL" id="AWWV01009197">
    <property type="protein sequence ID" value="OMO87580.1"/>
    <property type="molecule type" value="Genomic_DNA"/>
</dbReference>
<feature type="region of interest" description="Disordered" evidence="1">
    <location>
        <begin position="1"/>
        <end position="20"/>
    </location>
</feature>
<feature type="compositionally biased region" description="Polar residues" evidence="1">
    <location>
        <begin position="11"/>
        <end position="20"/>
    </location>
</feature>
<evidence type="ECO:0000313" key="3">
    <source>
        <dbReference type="Proteomes" id="UP000188268"/>
    </source>
</evidence>
<proteinExistence type="predicted"/>
<reference evidence="2 3" key="1">
    <citation type="submission" date="2013-09" db="EMBL/GenBank/DDBJ databases">
        <title>Corchorus capsularis genome sequencing.</title>
        <authorList>
            <person name="Alam M."/>
            <person name="Haque M.S."/>
            <person name="Islam M.S."/>
            <person name="Emdad E.M."/>
            <person name="Islam M.M."/>
            <person name="Ahmed B."/>
            <person name="Halim A."/>
            <person name="Hossen Q.M.M."/>
            <person name="Hossain M.Z."/>
            <person name="Ahmed R."/>
            <person name="Khan M.M."/>
            <person name="Islam R."/>
            <person name="Rashid M.M."/>
            <person name="Khan S.A."/>
            <person name="Rahman M.S."/>
            <person name="Alam M."/>
        </authorList>
    </citation>
    <scope>NUCLEOTIDE SEQUENCE [LARGE SCALE GENOMIC DNA]</scope>
    <source>
        <strain evidence="3">cv. CVL-1</strain>
        <tissue evidence="2">Whole seedling</tissue>
    </source>
</reference>
<evidence type="ECO:0000313" key="2">
    <source>
        <dbReference type="EMBL" id="OMO87580.1"/>
    </source>
</evidence>
<evidence type="ECO:0000256" key="1">
    <source>
        <dbReference type="SAM" id="MobiDB-lite"/>
    </source>
</evidence>
<comment type="caution">
    <text evidence="2">The sequence shown here is derived from an EMBL/GenBank/DDBJ whole genome shotgun (WGS) entry which is preliminary data.</text>
</comment>
<dbReference type="Gramene" id="OMO87580">
    <property type="protein sequence ID" value="OMO87580"/>
    <property type="gene ID" value="CCACVL1_08913"/>
</dbReference>
<protein>
    <submittedName>
        <fullName evidence="2">Uncharacterized protein</fullName>
    </submittedName>
</protein>
<sequence length="20" mass="2128">MGFHYSPKPPNLQTKASPAG</sequence>
<organism evidence="2 3">
    <name type="scientific">Corchorus capsularis</name>
    <name type="common">Jute</name>
    <dbReference type="NCBI Taxonomy" id="210143"/>
    <lineage>
        <taxon>Eukaryota</taxon>
        <taxon>Viridiplantae</taxon>
        <taxon>Streptophyta</taxon>
        <taxon>Embryophyta</taxon>
        <taxon>Tracheophyta</taxon>
        <taxon>Spermatophyta</taxon>
        <taxon>Magnoliopsida</taxon>
        <taxon>eudicotyledons</taxon>
        <taxon>Gunneridae</taxon>
        <taxon>Pentapetalae</taxon>
        <taxon>rosids</taxon>
        <taxon>malvids</taxon>
        <taxon>Malvales</taxon>
        <taxon>Malvaceae</taxon>
        <taxon>Grewioideae</taxon>
        <taxon>Apeibeae</taxon>
        <taxon>Corchorus</taxon>
    </lineage>
</organism>
<accession>A0A1R3IYG5</accession>